<evidence type="ECO:0000256" key="2">
    <source>
        <dbReference type="ARBA" id="ARBA00022737"/>
    </source>
</evidence>
<feature type="repeat" description="WD" evidence="3">
    <location>
        <begin position="512"/>
        <end position="544"/>
    </location>
</feature>
<dbReference type="GO" id="GO:0045717">
    <property type="term" value="P:negative regulation of fatty acid biosynthetic process"/>
    <property type="evidence" value="ECO:0007669"/>
    <property type="project" value="TreeGrafter"/>
</dbReference>
<organism evidence="5 6">
    <name type="scientific">Tigriopus californicus</name>
    <name type="common">Marine copepod</name>
    <dbReference type="NCBI Taxonomy" id="6832"/>
    <lineage>
        <taxon>Eukaryota</taxon>
        <taxon>Metazoa</taxon>
        <taxon>Ecdysozoa</taxon>
        <taxon>Arthropoda</taxon>
        <taxon>Crustacea</taxon>
        <taxon>Multicrustacea</taxon>
        <taxon>Hexanauplia</taxon>
        <taxon>Copepoda</taxon>
        <taxon>Harpacticoida</taxon>
        <taxon>Harpacticidae</taxon>
        <taxon>Tigriopus</taxon>
    </lineage>
</organism>
<proteinExistence type="predicted"/>
<dbReference type="SMART" id="SM00320">
    <property type="entry name" value="WD40"/>
    <property type="match status" value="7"/>
</dbReference>
<dbReference type="InterPro" id="IPR001680">
    <property type="entry name" value="WD40_rpt"/>
</dbReference>
<protein>
    <recommendedName>
        <fullName evidence="7">WD and tetratricopeptide repeats protein 1</fullName>
    </recommendedName>
</protein>
<dbReference type="PROSITE" id="PS50082">
    <property type="entry name" value="WD_REPEATS_2"/>
    <property type="match status" value="2"/>
</dbReference>
<dbReference type="InterPro" id="IPR011990">
    <property type="entry name" value="TPR-like_helical_dom_sf"/>
</dbReference>
<dbReference type="InterPro" id="IPR036322">
    <property type="entry name" value="WD40_repeat_dom_sf"/>
</dbReference>
<accession>A0A553PQD6</accession>
<evidence type="ECO:0000256" key="1">
    <source>
        <dbReference type="ARBA" id="ARBA00022574"/>
    </source>
</evidence>
<dbReference type="EMBL" id="VCGU01000002">
    <property type="protein sequence ID" value="TRY79897.1"/>
    <property type="molecule type" value="Genomic_DNA"/>
</dbReference>
<keyword evidence="6" id="KW-1185">Reference proteome</keyword>
<keyword evidence="2" id="KW-0677">Repeat</keyword>
<dbReference type="SUPFAM" id="SSF48452">
    <property type="entry name" value="TPR-like"/>
    <property type="match status" value="1"/>
</dbReference>
<evidence type="ECO:0000256" key="3">
    <source>
        <dbReference type="PROSITE-ProRule" id="PRU00221"/>
    </source>
</evidence>
<sequence length="604" mass="67342">MGDRDLWHRELGVRGSEAFRQGRAWRRPLVERLGLASELAGHRGCVNAVTWNAAGTRLISGSDDLHVLVWDPWAPGSTLKPVNAIKTTHETNIFATHFLPQSGDITAVSGAGDSRVYVHDLNQQTTLQGFHSHLERVKSLAVAPDSPHLIWSSGEDGMVIQMDLRIDSPQGQLLIATRPMQIKSIALNPVRPDMIAVGGTAAHVSIYDRRFLSLKSVPKDSTSLDSVSSQFCTPYQSYAPALFSEKKPLWSLMSPSLSVTYVSFSADGQELLVNYSGKQIYLFNLLHPSEPNILQWEPSASAVKNLTEEPPAFRHDVEALKFRANNLFKCNQYNRAIELYNEALLKQRHPILLGNRAAALMKRKWSGDEYAALRDCFESLELNPKYVKSHLRAMRILLDLKQKERALNYMAFFADNFPDQLTTESFKKLKHDISESEDGPPGPAKSDPSSKVTPSNCQDFKSRFVGHCNETTDIKQASFCGPCGQQDVIVAGSDGGSIFFWDKNTTNLIHVLASDSAVTNCVQPHPSQPLLASSGIDNVIRLWSPLPEDGRENENAVDDWESQIVENQNWRESDHFSSLIDWSSVGRRMSSDEEHEGVMECLQS</sequence>
<dbReference type="STRING" id="6832.A0A553PQD6"/>
<dbReference type="Gene3D" id="2.130.10.10">
    <property type="entry name" value="YVTN repeat-like/Quinoprotein amine dehydrogenase"/>
    <property type="match status" value="2"/>
</dbReference>
<dbReference type="AlphaFoldDB" id="A0A553PQD6"/>
<dbReference type="GO" id="GO:0080008">
    <property type="term" value="C:Cul4-RING E3 ubiquitin ligase complex"/>
    <property type="evidence" value="ECO:0007669"/>
    <property type="project" value="TreeGrafter"/>
</dbReference>
<reference evidence="5 6" key="1">
    <citation type="journal article" date="2018" name="Nat. Ecol. Evol.">
        <title>Genomic signatures of mitonuclear coevolution across populations of Tigriopus californicus.</title>
        <authorList>
            <person name="Barreto F.S."/>
            <person name="Watson E.T."/>
            <person name="Lima T.G."/>
            <person name="Willett C.S."/>
            <person name="Edmands S."/>
            <person name="Li W."/>
            <person name="Burton R.S."/>
        </authorList>
    </citation>
    <scope>NUCLEOTIDE SEQUENCE [LARGE SCALE GENOMIC DNA]</scope>
    <source>
        <strain evidence="5 6">San Diego</strain>
    </source>
</reference>
<dbReference type="OrthoDB" id="4869960at2759"/>
<dbReference type="GO" id="GO:0005737">
    <property type="term" value="C:cytoplasm"/>
    <property type="evidence" value="ECO:0007669"/>
    <property type="project" value="TreeGrafter"/>
</dbReference>
<evidence type="ECO:0008006" key="7">
    <source>
        <dbReference type="Google" id="ProtNLM"/>
    </source>
</evidence>
<evidence type="ECO:0000313" key="5">
    <source>
        <dbReference type="EMBL" id="TRY79897.1"/>
    </source>
</evidence>
<feature type="repeat" description="WD" evidence="3">
    <location>
        <begin position="39"/>
        <end position="71"/>
    </location>
</feature>
<evidence type="ECO:0000256" key="4">
    <source>
        <dbReference type="SAM" id="MobiDB-lite"/>
    </source>
</evidence>
<dbReference type="InterPro" id="IPR045151">
    <property type="entry name" value="DCAF8"/>
</dbReference>
<evidence type="ECO:0000313" key="6">
    <source>
        <dbReference type="Proteomes" id="UP000318571"/>
    </source>
</evidence>
<dbReference type="PROSITE" id="PS50294">
    <property type="entry name" value="WD_REPEATS_REGION"/>
    <property type="match status" value="1"/>
</dbReference>
<dbReference type="PANTHER" id="PTHR15574">
    <property type="entry name" value="WD REPEAT DOMAIN-CONTAINING FAMILY"/>
    <property type="match status" value="1"/>
</dbReference>
<dbReference type="OMA" id="IVQPHPN"/>
<dbReference type="Gene3D" id="1.25.40.10">
    <property type="entry name" value="Tetratricopeptide repeat domain"/>
    <property type="match status" value="1"/>
</dbReference>
<dbReference type="SUPFAM" id="SSF50978">
    <property type="entry name" value="WD40 repeat-like"/>
    <property type="match status" value="1"/>
</dbReference>
<dbReference type="Pfam" id="PF00400">
    <property type="entry name" value="WD40"/>
    <property type="match status" value="3"/>
</dbReference>
<dbReference type="Proteomes" id="UP000318571">
    <property type="component" value="Chromosome 6"/>
</dbReference>
<feature type="region of interest" description="Disordered" evidence="4">
    <location>
        <begin position="431"/>
        <end position="455"/>
    </location>
</feature>
<name>A0A553PQD6_TIGCA</name>
<dbReference type="InterPro" id="IPR015943">
    <property type="entry name" value="WD40/YVTN_repeat-like_dom_sf"/>
</dbReference>
<comment type="caution">
    <text evidence="5">The sequence shown here is derived from an EMBL/GenBank/DDBJ whole genome shotgun (WGS) entry which is preliminary data.</text>
</comment>
<gene>
    <name evidence="5" type="ORF">TCAL_10045</name>
</gene>
<keyword evidence="1 3" id="KW-0853">WD repeat</keyword>
<dbReference type="PANTHER" id="PTHR15574:SF40">
    <property type="entry name" value="WD AND TETRATRICOPEPTIDE REPEATS PROTEIN 1"/>
    <property type="match status" value="1"/>
</dbReference>